<keyword evidence="2 5" id="KW-0808">Transferase</keyword>
<keyword evidence="6" id="KW-1185">Reference proteome</keyword>
<dbReference type="SUPFAM" id="SSF53335">
    <property type="entry name" value="S-adenosyl-L-methionine-dependent methyltransferases"/>
    <property type="match status" value="1"/>
</dbReference>
<dbReference type="GO" id="GO:0003677">
    <property type="term" value="F:DNA binding"/>
    <property type="evidence" value="ECO:0007669"/>
    <property type="project" value="InterPro"/>
</dbReference>
<dbReference type="InterPro" id="IPR029063">
    <property type="entry name" value="SAM-dependent_MTases_sf"/>
</dbReference>
<evidence type="ECO:0000256" key="3">
    <source>
        <dbReference type="RuleBase" id="RU362026"/>
    </source>
</evidence>
<dbReference type="KEGG" id="xya:ET471_03650"/>
<dbReference type="EC" id="2.1.1.-" evidence="3"/>
<keyword evidence="1 5" id="KW-0489">Methyltransferase</keyword>
<proteinExistence type="inferred from homology"/>
<protein>
    <recommendedName>
        <fullName evidence="3">Methyltransferase</fullName>
        <ecNumber evidence="3">2.1.1.-</ecNumber>
    </recommendedName>
</protein>
<organism evidence="5 6">
    <name type="scientific">Xylanimonas protaetiae</name>
    <dbReference type="NCBI Taxonomy" id="2509457"/>
    <lineage>
        <taxon>Bacteria</taxon>
        <taxon>Bacillati</taxon>
        <taxon>Actinomycetota</taxon>
        <taxon>Actinomycetes</taxon>
        <taxon>Micrococcales</taxon>
        <taxon>Promicromonosporaceae</taxon>
        <taxon>Xylanimonas</taxon>
    </lineage>
</organism>
<dbReference type="AlphaFoldDB" id="A0A4P6F1A5"/>
<evidence type="ECO:0000256" key="2">
    <source>
        <dbReference type="ARBA" id="ARBA00022679"/>
    </source>
</evidence>
<dbReference type="Pfam" id="PF01555">
    <property type="entry name" value="N6_N4_Mtase"/>
    <property type="match status" value="1"/>
</dbReference>
<dbReference type="Gene3D" id="3.40.50.150">
    <property type="entry name" value="Vaccinia Virus protein VP39"/>
    <property type="match status" value="1"/>
</dbReference>
<reference evidence="5 6" key="1">
    <citation type="submission" date="2019-01" db="EMBL/GenBank/DDBJ databases">
        <title>Genome sequencing of strain FW10M-9.</title>
        <authorList>
            <person name="Heo J."/>
            <person name="Kim S.-J."/>
            <person name="Kim J.-S."/>
            <person name="Hong S.-B."/>
            <person name="Kwon S.-W."/>
        </authorList>
    </citation>
    <scope>NUCLEOTIDE SEQUENCE [LARGE SCALE GENOMIC DNA]</scope>
    <source>
        <strain evidence="5 6">FW10M-9</strain>
    </source>
</reference>
<dbReference type="GO" id="GO:0032259">
    <property type="term" value="P:methylation"/>
    <property type="evidence" value="ECO:0007669"/>
    <property type="project" value="UniProtKB-KW"/>
</dbReference>
<evidence type="ECO:0000256" key="1">
    <source>
        <dbReference type="ARBA" id="ARBA00022603"/>
    </source>
</evidence>
<dbReference type="GO" id="GO:0008170">
    <property type="term" value="F:N-methyltransferase activity"/>
    <property type="evidence" value="ECO:0007669"/>
    <property type="project" value="InterPro"/>
</dbReference>
<gene>
    <name evidence="5" type="ORF">ET471_03650</name>
</gene>
<evidence type="ECO:0000259" key="4">
    <source>
        <dbReference type="Pfam" id="PF01555"/>
    </source>
</evidence>
<dbReference type="EMBL" id="CP035493">
    <property type="protein sequence ID" value="QAY69244.1"/>
    <property type="molecule type" value="Genomic_DNA"/>
</dbReference>
<feature type="domain" description="DNA methylase N-4/N-6" evidence="4">
    <location>
        <begin position="7"/>
        <end position="173"/>
    </location>
</feature>
<evidence type="ECO:0000313" key="5">
    <source>
        <dbReference type="EMBL" id="QAY69244.1"/>
    </source>
</evidence>
<name>A0A4P6F1A5_9MICO</name>
<dbReference type="PRINTS" id="PR00508">
    <property type="entry name" value="S21N4MTFRASE"/>
</dbReference>
<dbReference type="REBASE" id="299692">
    <property type="entry name" value="M2.Xsp10M9ORF3640P"/>
</dbReference>
<comment type="similarity">
    <text evidence="3">Belongs to the N(4)/N(6)-methyltransferase family.</text>
</comment>
<dbReference type="InterPro" id="IPR002941">
    <property type="entry name" value="DNA_methylase_N4/N6"/>
</dbReference>
<sequence>MFVYGIHHYIGFVQVEMYNLGLEYRRMIVWNYENGWSRSTKTLATHYEPILWFSKPPGFNYVPIREPYKSTERLKHPITKNGKVWTPHPDGRLAGDVWHFPVLAGRRFAAERVDHPTQKPLALTDRIVRHFSNEGDLVVVPFAGSGTECVSAARNGRQYWGCEIKPEYVELAARRLASTEAAPPLPDRVG</sequence>
<dbReference type="OrthoDB" id="9773060at2"/>
<accession>A0A4P6F1A5</accession>
<evidence type="ECO:0000313" key="6">
    <source>
        <dbReference type="Proteomes" id="UP000292118"/>
    </source>
</evidence>
<dbReference type="InterPro" id="IPR001091">
    <property type="entry name" value="RM_Methyltransferase"/>
</dbReference>
<dbReference type="Proteomes" id="UP000292118">
    <property type="component" value="Chromosome"/>
</dbReference>